<evidence type="ECO:0000256" key="8">
    <source>
        <dbReference type="ARBA" id="ARBA00023136"/>
    </source>
</evidence>
<dbReference type="Gene3D" id="1.20.1250.20">
    <property type="entry name" value="MFS general substrate transporter like domains"/>
    <property type="match status" value="2"/>
</dbReference>
<feature type="transmembrane region" description="Helical" evidence="9">
    <location>
        <begin position="87"/>
        <end position="106"/>
    </location>
</feature>
<keyword evidence="4" id="KW-1003">Cell membrane</keyword>
<name>A0A9X3IL85_9HYPH</name>
<evidence type="ECO:0000256" key="1">
    <source>
        <dbReference type="ARBA" id="ARBA00004651"/>
    </source>
</evidence>
<dbReference type="PROSITE" id="PS50850">
    <property type="entry name" value="MFS"/>
    <property type="match status" value="1"/>
</dbReference>
<evidence type="ECO:0000256" key="9">
    <source>
        <dbReference type="SAM" id="Phobius"/>
    </source>
</evidence>
<evidence type="ECO:0000256" key="2">
    <source>
        <dbReference type="ARBA" id="ARBA00006523"/>
    </source>
</evidence>
<dbReference type="InterPro" id="IPR036259">
    <property type="entry name" value="MFS_trans_sf"/>
</dbReference>
<evidence type="ECO:0000256" key="3">
    <source>
        <dbReference type="ARBA" id="ARBA00022448"/>
    </source>
</evidence>
<evidence type="ECO:0000256" key="5">
    <source>
        <dbReference type="ARBA" id="ARBA00022597"/>
    </source>
</evidence>
<proteinExistence type="inferred from homology"/>
<feature type="transmembrane region" description="Helical" evidence="9">
    <location>
        <begin position="222"/>
        <end position="250"/>
    </location>
</feature>
<feature type="transmembrane region" description="Helical" evidence="9">
    <location>
        <begin position="20"/>
        <end position="46"/>
    </location>
</feature>
<feature type="transmembrane region" description="Helical" evidence="9">
    <location>
        <begin position="315"/>
        <end position="337"/>
    </location>
</feature>
<dbReference type="InterPro" id="IPR020846">
    <property type="entry name" value="MFS_dom"/>
</dbReference>
<evidence type="ECO:0000256" key="7">
    <source>
        <dbReference type="ARBA" id="ARBA00022989"/>
    </source>
</evidence>
<evidence type="ECO:0000256" key="4">
    <source>
        <dbReference type="ARBA" id="ARBA00022475"/>
    </source>
</evidence>
<accession>A0A9X3IL85</accession>
<dbReference type="AlphaFoldDB" id="A0A9X3IL85"/>
<comment type="caution">
    <text evidence="11">The sequence shown here is derived from an EMBL/GenBank/DDBJ whole genome shotgun (WGS) entry which is preliminary data.</text>
</comment>
<feature type="transmembrane region" description="Helical" evidence="9">
    <location>
        <begin position="58"/>
        <end position="75"/>
    </location>
</feature>
<keyword evidence="8 9" id="KW-0472">Membrane</keyword>
<keyword evidence="3" id="KW-0813">Transport</keyword>
<reference evidence="11" key="1">
    <citation type="submission" date="2022-11" db="EMBL/GenBank/DDBJ databases">
        <title>Biodiversity and phylogenetic relationships of bacteria.</title>
        <authorList>
            <person name="Machado R.A.R."/>
            <person name="Bhat A."/>
            <person name="Loulou A."/>
            <person name="Kallel S."/>
        </authorList>
    </citation>
    <scope>NUCLEOTIDE SEQUENCE</scope>
    <source>
        <strain evidence="11">K-TC2</strain>
    </source>
</reference>
<feature type="transmembrane region" description="Helical" evidence="9">
    <location>
        <begin position="154"/>
        <end position="172"/>
    </location>
</feature>
<evidence type="ECO:0000256" key="6">
    <source>
        <dbReference type="ARBA" id="ARBA00022692"/>
    </source>
</evidence>
<sequence length="404" mass="41743">MTLTVSRRHSPIYELLSSPLYRGAALAMFLSGLGTSAAAPQIVLFLVRELGTSLPVAGLYYLTSLTAPVAGYLIGSYSDRTGGRLGLFRLCAIAGFAGWAGFALATEAWMPFAIGAIVLAFSGAAASQLFAAVHDELVRAPSRSGDDVVAIIRMALTAGWVIGPALGAWLAAEAGLRALFWGTAICFLAQIVPLGTLRASGGRRGAEAGSGRSSARASLQPMWPLLAFTALFVLVYAGEAIKFGFLLLYMEEQLKLEPALRGAIIGIQPLIELVIMPFSVALSRRFGPLHLMSFAAALCVGANLCFAGWPSATGMFVGQILMGGVWGLFAVLGILVAQRLLPDAVATASAIFMSSSALSSALGGVAGGLGVAAFGLPNVFFIPAGLALLAVAGLAAMASRYPVR</sequence>
<keyword evidence="6 9" id="KW-0812">Transmembrane</keyword>
<dbReference type="Proteomes" id="UP001144805">
    <property type="component" value="Unassembled WGS sequence"/>
</dbReference>
<keyword evidence="7 9" id="KW-1133">Transmembrane helix</keyword>
<comment type="similarity">
    <text evidence="2">Belongs to the major facilitator superfamily. Set transporter family.</text>
</comment>
<keyword evidence="12" id="KW-1185">Reference proteome</keyword>
<evidence type="ECO:0000313" key="12">
    <source>
        <dbReference type="Proteomes" id="UP001144805"/>
    </source>
</evidence>
<dbReference type="PANTHER" id="PTHR23535:SF2">
    <property type="entry name" value="SUGAR EFFLUX TRANSPORTER A-RELATED"/>
    <property type="match status" value="1"/>
</dbReference>
<feature type="transmembrane region" description="Helical" evidence="9">
    <location>
        <begin position="289"/>
        <end position="309"/>
    </location>
</feature>
<dbReference type="SUPFAM" id="SSF103473">
    <property type="entry name" value="MFS general substrate transporter"/>
    <property type="match status" value="1"/>
</dbReference>
<feature type="transmembrane region" description="Helical" evidence="9">
    <location>
        <begin position="349"/>
        <end position="374"/>
    </location>
</feature>
<feature type="transmembrane region" description="Helical" evidence="9">
    <location>
        <begin position="262"/>
        <end position="282"/>
    </location>
</feature>
<feature type="transmembrane region" description="Helical" evidence="9">
    <location>
        <begin position="178"/>
        <end position="201"/>
    </location>
</feature>
<dbReference type="GO" id="GO:0005886">
    <property type="term" value="C:plasma membrane"/>
    <property type="evidence" value="ECO:0007669"/>
    <property type="project" value="UniProtKB-SubCell"/>
</dbReference>
<evidence type="ECO:0000313" key="11">
    <source>
        <dbReference type="EMBL" id="MCX5569286.1"/>
    </source>
</evidence>
<keyword evidence="5" id="KW-0762">Sugar transport</keyword>
<comment type="subcellular location">
    <subcellularLocation>
        <location evidence="1">Cell membrane</location>
        <topology evidence="1">Multi-pass membrane protein</topology>
    </subcellularLocation>
</comment>
<feature type="domain" description="Major facilitator superfamily (MFS) profile" evidence="10">
    <location>
        <begin position="20"/>
        <end position="402"/>
    </location>
</feature>
<protein>
    <submittedName>
        <fullName evidence="11">MFS transporter</fullName>
    </submittedName>
</protein>
<organism evidence="11 12">
    <name type="scientific">Kaistia nematophila</name>
    <dbReference type="NCBI Taxonomy" id="2994654"/>
    <lineage>
        <taxon>Bacteria</taxon>
        <taxon>Pseudomonadati</taxon>
        <taxon>Pseudomonadota</taxon>
        <taxon>Alphaproteobacteria</taxon>
        <taxon>Hyphomicrobiales</taxon>
        <taxon>Kaistiaceae</taxon>
        <taxon>Kaistia</taxon>
    </lineage>
</organism>
<evidence type="ECO:0000259" key="10">
    <source>
        <dbReference type="PROSITE" id="PS50850"/>
    </source>
</evidence>
<dbReference type="RefSeq" id="WP_266338264.1">
    <property type="nucleotide sequence ID" value="NZ_JAPKNK010000003.1"/>
</dbReference>
<dbReference type="EMBL" id="JAPKNK010000003">
    <property type="protein sequence ID" value="MCX5569286.1"/>
    <property type="molecule type" value="Genomic_DNA"/>
</dbReference>
<feature type="transmembrane region" description="Helical" evidence="9">
    <location>
        <begin position="380"/>
        <end position="398"/>
    </location>
</feature>
<dbReference type="InterPro" id="IPR011701">
    <property type="entry name" value="MFS"/>
</dbReference>
<dbReference type="PANTHER" id="PTHR23535">
    <property type="entry name" value="SUGAR EFFLUX TRANSPORTER A-RELATED"/>
    <property type="match status" value="1"/>
</dbReference>
<feature type="transmembrane region" description="Helical" evidence="9">
    <location>
        <begin position="112"/>
        <end position="133"/>
    </location>
</feature>
<dbReference type="GO" id="GO:0022857">
    <property type="term" value="F:transmembrane transporter activity"/>
    <property type="evidence" value="ECO:0007669"/>
    <property type="project" value="InterPro"/>
</dbReference>
<dbReference type="Pfam" id="PF07690">
    <property type="entry name" value="MFS_1"/>
    <property type="match status" value="1"/>
</dbReference>
<gene>
    <name evidence="11" type="ORF">OSH07_08780</name>
</gene>